<accession>A0A2A8CYZ7</accession>
<dbReference type="EMBL" id="PDEQ01000003">
    <property type="protein sequence ID" value="PEN13915.1"/>
    <property type="molecule type" value="Genomic_DNA"/>
</dbReference>
<gene>
    <name evidence="1" type="ORF">CRI94_07615</name>
</gene>
<organism evidence="1 2">
    <name type="scientific">Longibacter salinarum</name>
    <dbReference type="NCBI Taxonomy" id="1850348"/>
    <lineage>
        <taxon>Bacteria</taxon>
        <taxon>Pseudomonadati</taxon>
        <taxon>Rhodothermota</taxon>
        <taxon>Rhodothermia</taxon>
        <taxon>Rhodothermales</taxon>
        <taxon>Salisaetaceae</taxon>
        <taxon>Longibacter</taxon>
    </lineage>
</organism>
<evidence type="ECO:0000313" key="2">
    <source>
        <dbReference type="Proteomes" id="UP000220102"/>
    </source>
</evidence>
<sequence length="409" mass="46012">MLAVRPAHGEDILVPMDDRQTNHLKAYGAAFWALEQGIDVDWLLNYRGGSFMAPASPSIKQELRVRGVSFELLNGGTASKVISEVEAEGSNMSVVRLQKPPKIAVYAPDATLPWDDAVLLALTYAEVPHDMIYDAEVLDGKLSDYDWVHMHHEDFTGQFGKFLRYRNQSWYIKQQQEAETLARKHGFRKVSELKLAVAERIRGYVSQGGFLFSMCSGTDTFDIALAAHQTDIVPREYDGDPVDPDAIDKLDFSNTIAFENFQPNFNPHEYEHSNIDVGPPPPQLRDPSLDYFTLFEFSAKWDPVPTMLTQNHVATVKGFVGQTTAFKKSLVKDDVVILAEAPNRDQVRYLHGTLGQGTFTFYAGHDPEDYQHFVGDPPTDLALHKHSPGYRLILNNILFPAAKKKKQKT</sequence>
<proteinExistence type="predicted"/>
<name>A0A2A8CYZ7_9BACT</name>
<keyword evidence="2" id="KW-1185">Reference proteome</keyword>
<comment type="caution">
    <text evidence="1">The sequence shown here is derived from an EMBL/GenBank/DDBJ whole genome shotgun (WGS) entry which is preliminary data.</text>
</comment>
<evidence type="ECO:0000313" key="1">
    <source>
        <dbReference type="EMBL" id="PEN13915.1"/>
    </source>
</evidence>
<dbReference type="Proteomes" id="UP000220102">
    <property type="component" value="Unassembled WGS sequence"/>
</dbReference>
<dbReference type="OrthoDB" id="617985at2"/>
<reference evidence="1 2" key="1">
    <citation type="submission" date="2017-10" db="EMBL/GenBank/DDBJ databases">
        <title>Draft genome of Longibacter Salinarum.</title>
        <authorList>
            <person name="Goh K.M."/>
            <person name="Shamsir M.S."/>
            <person name="Lim S.W."/>
        </authorList>
    </citation>
    <scope>NUCLEOTIDE SEQUENCE [LARGE SCALE GENOMIC DNA]</scope>
    <source>
        <strain evidence="1 2">KCTC 52045</strain>
    </source>
</reference>
<protein>
    <submittedName>
        <fullName evidence="1">Asparagine synthetase B</fullName>
    </submittedName>
</protein>
<dbReference type="AlphaFoldDB" id="A0A2A8CYZ7"/>
<dbReference type="RefSeq" id="WP_098075077.1">
    <property type="nucleotide sequence ID" value="NZ_PDEQ01000003.1"/>
</dbReference>